<feature type="compositionally biased region" description="Low complexity" evidence="1">
    <location>
        <begin position="260"/>
        <end position="323"/>
    </location>
</feature>
<feature type="region of interest" description="Disordered" evidence="1">
    <location>
        <begin position="1"/>
        <end position="378"/>
    </location>
</feature>
<dbReference type="RefSeq" id="WP_204001875.1">
    <property type="nucleotide sequence ID" value="NZ_BOPG01000047.1"/>
</dbReference>
<evidence type="ECO:0000313" key="3">
    <source>
        <dbReference type="EMBL" id="GIJ59496.1"/>
    </source>
</evidence>
<keyword evidence="2" id="KW-0812">Transmembrane</keyword>
<dbReference type="AlphaFoldDB" id="A0A8J3ZD85"/>
<evidence type="ECO:0000256" key="1">
    <source>
        <dbReference type="SAM" id="MobiDB-lite"/>
    </source>
</evidence>
<organism evidence="3 4">
    <name type="scientific">Virgisporangium aurantiacum</name>
    <dbReference type="NCBI Taxonomy" id="175570"/>
    <lineage>
        <taxon>Bacteria</taxon>
        <taxon>Bacillati</taxon>
        <taxon>Actinomycetota</taxon>
        <taxon>Actinomycetes</taxon>
        <taxon>Micromonosporales</taxon>
        <taxon>Micromonosporaceae</taxon>
        <taxon>Virgisporangium</taxon>
    </lineage>
</organism>
<keyword evidence="2" id="KW-0472">Membrane</keyword>
<feature type="compositionally biased region" description="Low complexity" evidence="1">
    <location>
        <begin position="89"/>
        <end position="109"/>
    </location>
</feature>
<keyword evidence="2" id="KW-1133">Transmembrane helix</keyword>
<gene>
    <name evidence="3" type="ORF">Vau01_070120</name>
</gene>
<feature type="compositionally biased region" description="Low complexity" evidence="1">
    <location>
        <begin position="40"/>
        <end position="72"/>
    </location>
</feature>
<feature type="compositionally biased region" description="Acidic residues" evidence="1">
    <location>
        <begin position="73"/>
        <end position="88"/>
    </location>
</feature>
<accession>A0A8J3ZD85</accession>
<evidence type="ECO:0000313" key="4">
    <source>
        <dbReference type="Proteomes" id="UP000612585"/>
    </source>
</evidence>
<keyword evidence="4" id="KW-1185">Reference proteome</keyword>
<proteinExistence type="predicted"/>
<reference evidence="3" key="1">
    <citation type="submission" date="2021-01" db="EMBL/GenBank/DDBJ databases">
        <title>Whole genome shotgun sequence of Virgisporangium aurantiacum NBRC 16421.</title>
        <authorList>
            <person name="Komaki H."/>
            <person name="Tamura T."/>
        </authorList>
    </citation>
    <scope>NUCLEOTIDE SEQUENCE</scope>
    <source>
        <strain evidence="3">NBRC 16421</strain>
    </source>
</reference>
<name>A0A8J3ZD85_9ACTN</name>
<feature type="compositionally biased region" description="Polar residues" evidence="1">
    <location>
        <begin position="332"/>
        <end position="343"/>
    </location>
</feature>
<dbReference type="Proteomes" id="UP000612585">
    <property type="component" value="Unassembled WGS sequence"/>
</dbReference>
<feature type="compositionally biased region" description="Basic and acidic residues" evidence="1">
    <location>
        <begin position="215"/>
        <end position="233"/>
    </location>
</feature>
<feature type="compositionally biased region" description="Acidic residues" evidence="1">
    <location>
        <begin position="234"/>
        <end position="245"/>
    </location>
</feature>
<sequence>MQGENDRIDARTNLGKDAEEPAAEHQPIDKPQPADEPVADEPVAAEPVAAEPVAAEPVAAEPVAAEPVTAEPVTDEPSTDDPVADDPVAEPVAAEPVTAEPVTAEPAAVGRPAEASAAEDPVVEGASARDPQSEDSATEAPKTEAPQSEAAGKPGSEEPNPSEPAAEERGPEHPPAGPPAIAAPALAPPPALAPAVESPESEDARSEDDQAASARSEDAEPESLRSEDARSEDAQPEDAQPEDAQPESALSVVPLPEEPPAGLAQAGKPAALQPPAAGAALPAAEATSATESPGAQTPSAAEPTPTAAATPAVSAEPTPAVSAEPGPAASGEPTSGEPTSGEPTSGEPIPAESTPARVSDAAPAALDTPRAVDPPAAGQLPVYTPQPLSGPAIPGATPPAAFVPYPAPPVNVEPILRREADRRQAWLVGVFTVILAIMVAVGMYVGLDALEESGETAAPAATRSSAPAVLTPEEYQQMLASADAALAASFGRFATAPGPAALDSTATSLALAIDAETDKLSAVRPPAPAKQAHELLVNGLNQLQWEPSGVDIEGRVDGASCTGPAGAASVARTTPAVLVRAAAEQLKAVDARYVFGTFLPAPTELLTRQLGNGTYLKRTSTNGSGLLKVNNEGPRDTAVSLVLAGETAPRLTVYVRAKSSFTARGITDGNYLVFTTAGVDWDSSMRVFSRDCEFMKFTDPLEFKTNRGTYTEWTITLSPTESGNATVEDVDAESYPTG</sequence>
<comment type="caution">
    <text evidence="3">The sequence shown here is derived from an EMBL/GenBank/DDBJ whole genome shotgun (WGS) entry which is preliminary data.</text>
</comment>
<feature type="transmembrane region" description="Helical" evidence="2">
    <location>
        <begin position="425"/>
        <end position="447"/>
    </location>
</feature>
<feature type="compositionally biased region" description="Basic and acidic residues" evidence="1">
    <location>
        <begin position="1"/>
        <end position="28"/>
    </location>
</feature>
<evidence type="ECO:0000256" key="2">
    <source>
        <dbReference type="SAM" id="Phobius"/>
    </source>
</evidence>
<dbReference type="EMBL" id="BOPG01000047">
    <property type="protein sequence ID" value="GIJ59496.1"/>
    <property type="molecule type" value="Genomic_DNA"/>
</dbReference>
<protein>
    <submittedName>
        <fullName evidence="3">Uncharacterized protein</fullName>
    </submittedName>
</protein>